<keyword evidence="1" id="KW-1133">Transmembrane helix</keyword>
<feature type="transmembrane region" description="Helical" evidence="1">
    <location>
        <begin position="6"/>
        <end position="30"/>
    </location>
</feature>
<name>A0A1F6DFF4_9BACT</name>
<evidence type="ECO:0000256" key="1">
    <source>
        <dbReference type="SAM" id="Phobius"/>
    </source>
</evidence>
<dbReference type="EMBL" id="MFLA01000013">
    <property type="protein sequence ID" value="OGG60121.1"/>
    <property type="molecule type" value="Genomic_DNA"/>
</dbReference>
<proteinExistence type="predicted"/>
<organism evidence="2 3">
    <name type="scientific">Candidatus Kaiserbacteria bacterium RIFCSPHIGHO2_01_FULL_56_24</name>
    <dbReference type="NCBI Taxonomy" id="1798487"/>
    <lineage>
        <taxon>Bacteria</taxon>
        <taxon>Candidatus Kaiseribacteriota</taxon>
    </lineage>
</organism>
<keyword evidence="1" id="KW-0812">Transmembrane</keyword>
<reference evidence="2 3" key="1">
    <citation type="journal article" date="2016" name="Nat. Commun.">
        <title>Thousands of microbial genomes shed light on interconnected biogeochemical processes in an aquifer system.</title>
        <authorList>
            <person name="Anantharaman K."/>
            <person name="Brown C.T."/>
            <person name="Hug L.A."/>
            <person name="Sharon I."/>
            <person name="Castelle C.J."/>
            <person name="Probst A.J."/>
            <person name="Thomas B.C."/>
            <person name="Singh A."/>
            <person name="Wilkins M.J."/>
            <person name="Karaoz U."/>
            <person name="Brodie E.L."/>
            <person name="Williams K.H."/>
            <person name="Hubbard S.S."/>
            <person name="Banfield J.F."/>
        </authorList>
    </citation>
    <scope>NUCLEOTIDE SEQUENCE [LARGE SCALE GENOMIC DNA]</scope>
</reference>
<sequence length="178" mass="19519">MVGIYAVLAASPIWVTALTLYLLTEGMMYVGRDRLEGIPYQVSYSAKLGDAGLMAAVLIAATILQRGRIIIPVWLQDEGTHLVILIISAGIGGLISLATLGKRSGQLMDVYHDIVIGPIILYFAITLLPIIYLNGTPLEQVTTMAAIVFWAILVLYDVMTGRLDQRSWLKARGVIFNW</sequence>
<feature type="transmembrane region" description="Helical" evidence="1">
    <location>
        <begin position="51"/>
        <end position="75"/>
    </location>
</feature>
<gene>
    <name evidence="2" type="ORF">A2765_00960</name>
</gene>
<feature type="transmembrane region" description="Helical" evidence="1">
    <location>
        <begin position="141"/>
        <end position="159"/>
    </location>
</feature>
<evidence type="ECO:0000313" key="3">
    <source>
        <dbReference type="Proteomes" id="UP000176377"/>
    </source>
</evidence>
<dbReference type="AlphaFoldDB" id="A0A1F6DFF4"/>
<accession>A0A1F6DFF4</accession>
<feature type="transmembrane region" description="Helical" evidence="1">
    <location>
        <begin position="113"/>
        <end position="135"/>
    </location>
</feature>
<feature type="transmembrane region" description="Helical" evidence="1">
    <location>
        <begin position="81"/>
        <end position="101"/>
    </location>
</feature>
<keyword evidence="1" id="KW-0472">Membrane</keyword>
<protein>
    <submittedName>
        <fullName evidence="2">Uncharacterized protein</fullName>
    </submittedName>
</protein>
<dbReference type="Proteomes" id="UP000176377">
    <property type="component" value="Unassembled WGS sequence"/>
</dbReference>
<evidence type="ECO:0000313" key="2">
    <source>
        <dbReference type="EMBL" id="OGG60121.1"/>
    </source>
</evidence>
<comment type="caution">
    <text evidence="2">The sequence shown here is derived from an EMBL/GenBank/DDBJ whole genome shotgun (WGS) entry which is preliminary data.</text>
</comment>